<accession>A0ABQ9ER43</accession>
<feature type="region of interest" description="Disordered" evidence="1">
    <location>
        <begin position="56"/>
        <end position="88"/>
    </location>
</feature>
<protein>
    <submittedName>
        <fullName evidence="2">Uncharacterized protein</fullName>
    </submittedName>
</protein>
<proteinExistence type="predicted"/>
<dbReference type="EMBL" id="JARBDR010000752">
    <property type="protein sequence ID" value="KAJ8307704.1"/>
    <property type="molecule type" value="Genomic_DNA"/>
</dbReference>
<gene>
    <name evidence="2" type="ORF">KUTeg_014754</name>
</gene>
<name>A0ABQ9ER43_TEGGR</name>
<organism evidence="2 3">
    <name type="scientific">Tegillarca granosa</name>
    <name type="common">Malaysian cockle</name>
    <name type="synonym">Anadara granosa</name>
    <dbReference type="NCBI Taxonomy" id="220873"/>
    <lineage>
        <taxon>Eukaryota</taxon>
        <taxon>Metazoa</taxon>
        <taxon>Spiralia</taxon>
        <taxon>Lophotrochozoa</taxon>
        <taxon>Mollusca</taxon>
        <taxon>Bivalvia</taxon>
        <taxon>Autobranchia</taxon>
        <taxon>Pteriomorphia</taxon>
        <taxon>Arcoida</taxon>
        <taxon>Arcoidea</taxon>
        <taxon>Arcidae</taxon>
        <taxon>Tegillarca</taxon>
    </lineage>
</organism>
<feature type="compositionally biased region" description="Basic and acidic residues" evidence="1">
    <location>
        <begin position="56"/>
        <end position="67"/>
    </location>
</feature>
<evidence type="ECO:0000313" key="3">
    <source>
        <dbReference type="Proteomes" id="UP001217089"/>
    </source>
</evidence>
<sequence length="88" mass="10148">MGHITVLWKTDFIEEEQMFFSKLMPIFYIATNIYADLDIDLATSELSPYQKIRNTEVDNASTKHDSDNNTYEGLDVTERESGANTYET</sequence>
<comment type="caution">
    <text evidence="2">The sequence shown here is derived from an EMBL/GenBank/DDBJ whole genome shotgun (WGS) entry which is preliminary data.</text>
</comment>
<reference evidence="2 3" key="1">
    <citation type="submission" date="2022-12" db="EMBL/GenBank/DDBJ databases">
        <title>Chromosome-level genome of Tegillarca granosa.</title>
        <authorList>
            <person name="Kim J."/>
        </authorList>
    </citation>
    <scope>NUCLEOTIDE SEQUENCE [LARGE SCALE GENOMIC DNA]</scope>
    <source>
        <strain evidence="2">Teg-2019</strain>
        <tissue evidence="2">Adductor muscle</tissue>
    </source>
</reference>
<evidence type="ECO:0000256" key="1">
    <source>
        <dbReference type="SAM" id="MobiDB-lite"/>
    </source>
</evidence>
<dbReference type="Proteomes" id="UP001217089">
    <property type="component" value="Unassembled WGS sequence"/>
</dbReference>
<keyword evidence="3" id="KW-1185">Reference proteome</keyword>
<evidence type="ECO:0000313" key="2">
    <source>
        <dbReference type="EMBL" id="KAJ8307704.1"/>
    </source>
</evidence>